<feature type="compositionally biased region" description="Basic and acidic residues" evidence="1">
    <location>
        <begin position="388"/>
        <end position="410"/>
    </location>
</feature>
<protein>
    <submittedName>
        <fullName evidence="2">Uncharacterized protein</fullName>
    </submittedName>
</protein>
<feature type="region of interest" description="Disordered" evidence="1">
    <location>
        <begin position="103"/>
        <end position="122"/>
    </location>
</feature>
<comment type="caution">
    <text evidence="2">The sequence shown here is derived from an EMBL/GenBank/DDBJ whole genome shotgun (WGS) entry which is preliminary data.</text>
</comment>
<feature type="compositionally biased region" description="Polar residues" evidence="1">
    <location>
        <begin position="467"/>
        <end position="484"/>
    </location>
</feature>
<feature type="compositionally biased region" description="Acidic residues" evidence="1">
    <location>
        <begin position="530"/>
        <end position="549"/>
    </location>
</feature>
<feature type="region of interest" description="Disordered" evidence="1">
    <location>
        <begin position="441"/>
        <end position="484"/>
    </location>
</feature>
<organism evidence="2 3">
    <name type="scientific">Mizuhopecten yessoensis</name>
    <name type="common">Japanese scallop</name>
    <name type="synonym">Patinopecten yessoensis</name>
    <dbReference type="NCBI Taxonomy" id="6573"/>
    <lineage>
        <taxon>Eukaryota</taxon>
        <taxon>Metazoa</taxon>
        <taxon>Spiralia</taxon>
        <taxon>Lophotrochozoa</taxon>
        <taxon>Mollusca</taxon>
        <taxon>Bivalvia</taxon>
        <taxon>Autobranchia</taxon>
        <taxon>Pteriomorphia</taxon>
        <taxon>Pectinida</taxon>
        <taxon>Pectinoidea</taxon>
        <taxon>Pectinidae</taxon>
        <taxon>Mizuhopecten</taxon>
    </lineage>
</organism>
<dbReference type="Proteomes" id="UP000242188">
    <property type="component" value="Unassembled WGS sequence"/>
</dbReference>
<sequence length="573" mass="64796">MAMSMMATGSRPGLGRIDSKRQEMFMKPQKGVQGESQKDPLPIVELKPFVNKVWRRENSLPIFYERYEQQMALRQGRVRDPSPTPPSPSPDKLEMFLGDIKENRRRQEGPQSPKSKTKLHPCADTNAPKKVVEHTQSFVPGFITRGERAKSTMMEIQCEDVPTKFKTGLQQSQERQVVDWPSMVNLNGDRFLQGSSRRSLQYLNPFKNMYHKGHAWSPYSDGGANQYLPEHFAFVDKEPDPRPPTPFYDTFDRKGTLPSIHIGGKALRKKVVTRLGYDEMSFADPGGSSTHKIGGISNSLHLLSKVGNPTKVERQLKTQLEIDLKKYRKSRNAYFPFEMSPYELAKYYPPSSGSLTQGEIQLRKGLESNASNRKRRLREKSLKSVKSAPDKLEHVGNSDIQSPRDGKNGDEFDEEAELRNIAGIPDGSEPDREERIRAYQTMLDNQRDPTQNTQEEGEPEQRIRSGGQHNIRTHISSATPPSRQATEIVASIPIGMTIEESPGSSEIIQVVHDVPENSMEDNEESNRDVEDNDEDDDDDEEGAEYMDPDDPSRTFLTSGHAKVRPTQVLSVDV</sequence>
<evidence type="ECO:0000313" key="2">
    <source>
        <dbReference type="EMBL" id="OWF55827.1"/>
    </source>
</evidence>
<feature type="region of interest" description="Disordered" evidence="1">
    <location>
        <begin position="512"/>
        <end position="573"/>
    </location>
</feature>
<keyword evidence="3" id="KW-1185">Reference proteome</keyword>
<evidence type="ECO:0000313" key="3">
    <source>
        <dbReference type="Proteomes" id="UP000242188"/>
    </source>
</evidence>
<gene>
    <name evidence="2" type="ORF">KP79_PYT00177</name>
</gene>
<proteinExistence type="predicted"/>
<feature type="region of interest" description="Disordered" evidence="1">
    <location>
        <begin position="363"/>
        <end position="411"/>
    </location>
</feature>
<name>A0A210R495_MIZYE</name>
<dbReference type="OrthoDB" id="6095751at2759"/>
<reference evidence="2 3" key="1">
    <citation type="journal article" date="2017" name="Nat. Ecol. Evol.">
        <title>Scallop genome provides insights into evolution of bilaterian karyotype and development.</title>
        <authorList>
            <person name="Wang S."/>
            <person name="Zhang J."/>
            <person name="Jiao W."/>
            <person name="Li J."/>
            <person name="Xun X."/>
            <person name="Sun Y."/>
            <person name="Guo X."/>
            <person name="Huan P."/>
            <person name="Dong B."/>
            <person name="Zhang L."/>
            <person name="Hu X."/>
            <person name="Sun X."/>
            <person name="Wang J."/>
            <person name="Zhao C."/>
            <person name="Wang Y."/>
            <person name="Wang D."/>
            <person name="Huang X."/>
            <person name="Wang R."/>
            <person name="Lv J."/>
            <person name="Li Y."/>
            <person name="Zhang Z."/>
            <person name="Liu B."/>
            <person name="Lu W."/>
            <person name="Hui Y."/>
            <person name="Liang J."/>
            <person name="Zhou Z."/>
            <person name="Hou R."/>
            <person name="Li X."/>
            <person name="Liu Y."/>
            <person name="Li H."/>
            <person name="Ning X."/>
            <person name="Lin Y."/>
            <person name="Zhao L."/>
            <person name="Xing Q."/>
            <person name="Dou J."/>
            <person name="Li Y."/>
            <person name="Mao J."/>
            <person name="Guo H."/>
            <person name="Dou H."/>
            <person name="Li T."/>
            <person name="Mu C."/>
            <person name="Jiang W."/>
            <person name="Fu Q."/>
            <person name="Fu X."/>
            <person name="Miao Y."/>
            <person name="Liu J."/>
            <person name="Yu Q."/>
            <person name="Li R."/>
            <person name="Liao H."/>
            <person name="Li X."/>
            <person name="Kong Y."/>
            <person name="Jiang Z."/>
            <person name="Chourrout D."/>
            <person name="Li R."/>
            <person name="Bao Z."/>
        </authorList>
    </citation>
    <scope>NUCLEOTIDE SEQUENCE [LARGE SCALE GENOMIC DNA]</scope>
    <source>
        <strain evidence="2 3">PY_sf001</strain>
    </source>
</reference>
<accession>A0A210R495</accession>
<dbReference type="EMBL" id="NEDP02000461">
    <property type="protein sequence ID" value="OWF55827.1"/>
    <property type="molecule type" value="Genomic_DNA"/>
</dbReference>
<evidence type="ECO:0000256" key="1">
    <source>
        <dbReference type="SAM" id="MobiDB-lite"/>
    </source>
</evidence>
<feature type="compositionally biased region" description="Polar residues" evidence="1">
    <location>
        <begin position="442"/>
        <end position="454"/>
    </location>
</feature>
<dbReference type="AlphaFoldDB" id="A0A210R495"/>